<keyword evidence="8" id="KW-0325">Glycoprotein</keyword>
<keyword evidence="10" id="KW-0732">Signal</keyword>
<keyword evidence="4 9" id="KW-0812">Transmembrane</keyword>
<feature type="transmembrane region" description="Helical" evidence="9">
    <location>
        <begin position="208"/>
        <end position="227"/>
    </location>
</feature>
<feature type="signal peptide" evidence="10">
    <location>
        <begin position="1"/>
        <end position="19"/>
    </location>
</feature>
<dbReference type="GO" id="GO:0050906">
    <property type="term" value="P:detection of stimulus involved in sensory perception"/>
    <property type="evidence" value="ECO:0007669"/>
    <property type="project" value="UniProtKB-ARBA"/>
</dbReference>
<evidence type="ECO:0000256" key="5">
    <source>
        <dbReference type="ARBA" id="ARBA00022989"/>
    </source>
</evidence>
<evidence type="ECO:0000256" key="1">
    <source>
        <dbReference type="ARBA" id="ARBA00004651"/>
    </source>
</evidence>
<feature type="transmembrane region" description="Helical" evidence="9">
    <location>
        <begin position="177"/>
        <end position="196"/>
    </location>
</feature>
<evidence type="ECO:0000256" key="10">
    <source>
        <dbReference type="SAM" id="SignalP"/>
    </source>
</evidence>
<dbReference type="PANTHER" id="PTHR42643:SF32">
    <property type="entry name" value="IONOTROPIC RECEPTOR 31A, ISOFORM C-RELATED"/>
    <property type="match status" value="1"/>
</dbReference>
<dbReference type="EMBL" id="JANEYG010000035">
    <property type="protein sequence ID" value="KAJ8917228.1"/>
    <property type="molecule type" value="Genomic_DNA"/>
</dbReference>
<dbReference type="GO" id="GO:0015276">
    <property type="term" value="F:ligand-gated monoatomic ion channel activity"/>
    <property type="evidence" value="ECO:0007669"/>
    <property type="project" value="InterPro"/>
</dbReference>
<evidence type="ECO:0000256" key="4">
    <source>
        <dbReference type="ARBA" id="ARBA00022692"/>
    </source>
</evidence>
<feature type="chain" id="PRO_5043417818" evidence="10">
    <location>
        <begin position="20"/>
        <end position="410"/>
    </location>
</feature>
<evidence type="ECO:0000256" key="2">
    <source>
        <dbReference type="ARBA" id="ARBA00008685"/>
    </source>
</evidence>
<dbReference type="AlphaFoldDB" id="A0AAV8VSI9"/>
<keyword evidence="7" id="KW-0675">Receptor</keyword>
<keyword evidence="14" id="KW-1185">Reference proteome</keyword>
<comment type="subcellular location">
    <subcellularLocation>
        <location evidence="1">Cell membrane</location>
        <topology evidence="1">Multi-pass membrane protein</topology>
    </subcellularLocation>
</comment>
<dbReference type="Pfam" id="PF00497">
    <property type="entry name" value="SBP_bac_3"/>
    <property type="match status" value="1"/>
</dbReference>
<feature type="domain" description="Solute-binding protein family 3/N-terminal" evidence="12">
    <location>
        <begin position="69"/>
        <end position="405"/>
    </location>
</feature>
<evidence type="ECO:0000259" key="11">
    <source>
        <dbReference type="Pfam" id="PF00060"/>
    </source>
</evidence>
<dbReference type="InterPro" id="IPR052192">
    <property type="entry name" value="Insect_Ionotropic_Sensory_Rcpt"/>
</dbReference>
<evidence type="ECO:0000256" key="7">
    <source>
        <dbReference type="ARBA" id="ARBA00023170"/>
    </source>
</evidence>
<sequence length="410" mass="47764">MWMSYICLVWVSAVWVVASFSSKKCRKLTCDRFNIYDKEKEAMVSLYNDTTLKRLMEEERKNFRNKTVRVIVSKMMPYVTFNKSSQTLGGYLGDIWAIVQDRYKFRYVVESVEYDRALEMVESAQADILLAAVVYKENLKNIYYSHPYFYNWYQLYLKSPKGRPLSSLYLKTFDAKLWIFSCLVFVLLTTTVWCTNKLLNAAYDLEPRISVPSCFLGIVSGFINQGFDLKLRSYSGRLQVMVALMFGVVLYFALNAALVAKIAIFEAPYPFNSLQDVSRKSFLSLCLRTGSFVYNNFTDENKEILPEWQGVLNNNNCPDINDPSNIQKIICNDNVVVLENKVIMTSMSKTTRYSCTIEAFKDKYFRTGNSFLMLRAFKEKKLIDNYILHMRSVGVLQRLEQKWVENKKSK</sequence>
<organism evidence="13 14">
    <name type="scientific">Exocentrus adspersus</name>
    <dbReference type="NCBI Taxonomy" id="1586481"/>
    <lineage>
        <taxon>Eukaryota</taxon>
        <taxon>Metazoa</taxon>
        <taxon>Ecdysozoa</taxon>
        <taxon>Arthropoda</taxon>
        <taxon>Hexapoda</taxon>
        <taxon>Insecta</taxon>
        <taxon>Pterygota</taxon>
        <taxon>Neoptera</taxon>
        <taxon>Endopterygota</taxon>
        <taxon>Coleoptera</taxon>
        <taxon>Polyphaga</taxon>
        <taxon>Cucujiformia</taxon>
        <taxon>Chrysomeloidea</taxon>
        <taxon>Cerambycidae</taxon>
        <taxon>Lamiinae</taxon>
        <taxon>Acanthocinini</taxon>
        <taxon>Exocentrus</taxon>
    </lineage>
</organism>
<keyword evidence="3" id="KW-1003">Cell membrane</keyword>
<dbReference type="Gene3D" id="1.10.287.70">
    <property type="match status" value="1"/>
</dbReference>
<evidence type="ECO:0000256" key="3">
    <source>
        <dbReference type="ARBA" id="ARBA00022475"/>
    </source>
</evidence>
<dbReference type="Gene3D" id="3.40.190.10">
    <property type="entry name" value="Periplasmic binding protein-like II"/>
    <property type="match status" value="1"/>
</dbReference>
<gene>
    <name evidence="13" type="ORF">NQ315_012720</name>
</gene>
<keyword evidence="5 9" id="KW-1133">Transmembrane helix</keyword>
<name>A0AAV8VSI9_9CUCU</name>
<dbReference type="SUPFAM" id="SSF53850">
    <property type="entry name" value="Periplasmic binding protein-like II"/>
    <property type="match status" value="1"/>
</dbReference>
<feature type="transmembrane region" description="Helical" evidence="9">
    <location>
        <begin position="239"/>
        <end position="260"/>
    </location>
</feature>
<keyword evidence="6 9" id="KW-0472">Membrane</keyword>
<dbReference type="InterPro" id="IPR001320">
    <property type="entry name" value="Iontro_rcpt_C"/>
</dbReference>
<proteinExistence type="inferred from homology"/>
<feature type="domain" description="Ionotropic glutamate receptor C-terminal" evidence="11">
    <location>
        <begin position="175"/>
        <end position="319"/>
    </location>
</feature>
<dbReference type="Pfam" id="PF00060">
    <property type="entry name" value="Lig_chan"/>
    <property type="match status" value="1"/>
</dbReference>
<comment type="similarity">
    <text evidence="2">Belongs to the glutamate-gated ion channel (TC 1.A.10.1) family.</text>
</comment>
<dbReference type="GO" id="GO:0005886">
    <property type="term" value="C:plasma membrane"/>
    <property type="evidence" value="ECO:0007669"/>
    <property type="project" value="UniProtKB-SubCell"/>
</dbReference>
<evidence type="ECO:0000256" key="9">
    <source>
        <dbReference type="SAM" id="Phobius"/>
    </source>
</evidence>
<protein>
    <submittedName>
        <fullName evidence="13">Uncharacterized protein</fullName>
    </submittedName>
</protein>
<accession>A0AAV8VSI9</accession>
<evidence type="ECO:0000259" key="12">
    <source>
        <dbReference type="Pfam" id="PF00497"/>
    </source>
</evidence>
<dbReference type="InterPro" id="IPR001638">
    <property type="entry name" value="Solute-binding_3/MltF_N"/>
</dbReference>
<evidence type="ECO:0000313" key="13">
    <source>
        <dbReference type="EMBL" id="KAJ8917228.1"/>
    </source>
</evidence>
<dbReference type="Proteomes" id="UP001159042">
    <property type="component" value="Unassembled WGS sequence"/>
</dbReference>
<dbReference type="PANTHER" id="PTHR42643">
    <property type="entry name" value="IONOTROPIC RECEPTOR 20A-RELATED"/>
    <property type="match status" value="1"/>
</dbReference>
<reference evidence="13 14" key="1">
    <citation type="journal article" date="2023" name="Insect Mol. Biol.">
        <title>Genome sequencing provides insights into the evolution of gene families encoding plant cell wall-degrading enzymes in longhorned beetles.</title>
        <authorList>
            <person name="Shin N.R."/>
            <person name="Okamura Y."/>
            <person name="Kirsch R."/>
            <person name="Pauchet Y."/>
        </authorList>
    </citation>
    <scope>NUCLEOTIDE SEQUENCE [LARGE SCALE GENOMIC DNA]</scope>
    <source>
        <strain evidence="13">EAD_L_NR</strain>
    </source>
</reference>
<evidence type="ECO:0000256" key="8">
    <source>
        <dbReference type="ARBA" id="ARBA00023180"/>
    </source>
</evidence>
<evidence type="ECO:0000313" key="14">
    <source>
        <dbReference type="Proteomes" id="UP001159042"/>
    </source>
</evidence>
<evidence type="ECO:0000256" key="6">
    <source>
        <dbReference type="ARBA" id="ARBA00023136"/>
    </source>
</evidence>
<comment type="caution">
    <text evidence="13">The sequence shown here is derived from an EMBL/GenBank/DDBJ whole genome shotgun (WGS) entry which is preliminary data.</text>
</comment>